<dbReference type="AlphaFoldDB" id="W9SVU3"/>
<keyword evidence="3" id="KW-1185">Reference proteome</keyword>
<evidence type="ECO:0000313" key="3">
    <source>
        <dbReference type="Proteomes" id="UP000030645"/>
    </source>
</evidence>
<sequence>MSSDCASTKTTRSRPFSHGYPPPTSVDDGGDKERLVGLVSGKVVVRAKSSSLSVRIFQPFWHQRFKSFGNDFPIVWSPPRILGRLRCVCEGSTGLR</sequence>
<dbReference type="Proteomes" id="UP000030645">
    <property type="component" value="Unassembled WGS sequence"/>
</dbReference>
<dbReference type="EMBL" id="KE346210">
    <property type="protein sequence ID" value="EXC30590.1"/>
    <property type="molecule type" value="Genomic_DNA"/>
</dbReference>
<organism evidence="2 3">
    <name type="scientific">Morus notabilis</name>
    <dbReference type="NCBI Taxonomy" id="981085"/>
    <lineage>
        <taxon>Eukaryota</taxon>
        <taxon>Viridiplantae</taxon>
        <taxon>Streptophyta</taxon>
        <taxon>Embryophyta</taxon>
        <taxon>Tracheophyta</taxon>
        <taxon>Spermatophyta</taxon>
        <taxon>Magnoliopsida</taxon>
        <taxon>eudicotyledons</taxon>
        <taxon>Gunneridae</taxon>
        <taxon>Pentapetalae</taxon>
        <taxon>rosids</taxon>
        <taxon>fabids</taxon>
        <taxon>Rosales</taxon>
        <taxon>Moraceae</taxon>
        <taxon>Moreae</taxon>
        <taxon>Morus</taxon>
    </lineage>
</organism>
<feature type="region of interest" description="Disordered" evidence="1">
    <location>
        <begin position="1"/>
        <end position="32"/>
    </location>
</feature>
<feature type="compositionally biased region" description="Polar residues" evidence="1">
    <location>
        <begin position="1"/>
        <end position="14"/>
    </location>
</feature>
<reference evidence="3" key="1">
    <citation type="submission" date="2013-01" db="EMBL/GenBank/DDBJ databases">
        <title>Draft Genome Sequence of a Mulberry Tree, Morus notabilis C.K. Schneid.</title>
        <authorList>
            <person name="He N."/>
            <person name="Zhao S."/>
        </authorList>
    </citation>
    <scope>NUCLEOTIDE SEQUENCE</scope>
</reference>
<evidence type="ECO:0000313" key="2">
    <source>
        <dbReference type="EMBL" id="EXC30590.1"/>
    </source>
</evidence>
<gene>
    <name evidence="2" type="ORF">L484_015084</name>
</gene>
<accession>W9SVU3</accession>
<name>W9SVU3_9ROSA</name>
<evidence type="ECO:0000256" key="1">
    <source>
        <dbReference type="SAM" id="MobiDB-lite"/>
    </source>
</evidence>
<protein>
    <submittedName>
        <fullName evidence="2">Uncharacterized protein</fullName>
    </submittedName>
</protein>
<proteinExistence type="predicted"/>